<dbReference type="Proteomes" id="UP000219338">
    <property type="component" value="Unassembled WGS sequence"/>
</dbReference>
<accession>A0A284SAD2</accession>
<keyword evidence="2" id="KW-1185">Reference proteome</keyword>
<protein>
    <submittedName>
        <fullName evidence="1">Uncharacterized protein</fullName>
    </submittedName>
</protein>
<gene>
    <name evidence="1" type="ORF">ARMOST_21541</name>
</gene>
<proteinExistence type="predicted"/>
<sequence>MSPHLLRIPAAASPQNLVPRVHASGRYSSVRGQTSMVSLQFPLLFDDDDYSPPPATQTTSLSTKLTLAISHASAVSAPAYSDANSRYVHAYSCDSAPKFTTLQGTPRLVILIVSSGAGHA</sequence>
<reference evidence="2" key="1">
    <citation type="journal article" date="2017" name="Nat. Ecol. Evol.">
        <title>Genome expansion and lineage-specific genetic innovations in the forest pathogenic fungi Armillaria.</title>
        <authorList>
            <person name="Sipos G."/>
            <person name="Prasanna A.N."/>
            <person name="Walter M.C."/>
            <person name="O'Connor E."/>
            <person name="Balint B."/>
            <person name="Krizsan K."/>
            <person name="Kiss B."/>
            <person name="Hess J."/>
            <person name="Varga T."/>
            <person name="Slot J."/>
            <person name="Riley R."/>
            <person name="Boka B."/>
            <person name="Rigling D."/>
            <person name="Barry K."/>
            <person name="Lee J."/>
            <person name="Mihaltcheva S."/>
            <person name="LaButti K."/>
            <person name="Lipzen A."/>
            <person name="Waldron R."/>
            <person name="Moloney N.M."/>
            <person name="Sperisen C."/>
            <person name="Kredics L."/>
            <person name="Vagvoelgyi C."/>
            <person name="Patrignani A."/>
            <person name="Fitzpatrick D."/>
            <person name="Nagy I."/>
            <person name="Doyle S."/>
            <person name="Anderson J.B."/>
            <person name="Grigoriev I.V."/>
            <person name="Gueldener U."/>
            <person name="Muensterkoetter M."/>
            <person name="Nagy L.G."/>
        </authorList>
    </citation>
    <scope>NUCLEOTIDE SEQUENCE [LARGE SCALE GENOMIC DNA]</scope>
    <source>
        <strain evidence="2">C18/9</strain>
    </source>
</reference>
<evidence type="ECO:0000313" key="2">
    <source>
        <dbReference type="Proteomes" id="UP000219338"/>
    </source>
</evidence>
<organism evidence="1 2">
    <name type="scientific">Armillaria ostoyae</name>
    <name type="common">Armillaria root rot fungus</name>
    <dbReference type="NCBI Taxonomy" id="47428"/>
    <lineage>
        <taxon>Eukaryota</taxon>
        <taxon>Fungi</taxon>
        <taxon>Dikarya</taxon>
        <taxon>Basidiomycota</taxon>
        <taxon>Agaricomycotina</taxon>
        <taxon>Agaricomycetes</taxon>
        <taxon>Agaricomycetidae</taxon>
        <taxon>Agaricales</taxon>
        <taxon>Marasmiineae</taxon>
        <taxon>Physalacriaceae</taxon>
        <taxon>Armillaria</taxon>
    </lineage>
</organism>
<name>A0A284SAD2_ARMOS</name>
<dbReference type="AlphaFoldDB" id="A0A284SAD2"/>
<evidence type="ECO:0000313" key="1">
    <source>
        <dbReference type="EMBL" id="SJL17970.1"/>
    </source>
</evidence>
<dbReference type="EMBL" id="FUEG01000051">
    <property type="protein sequence ID" value="SJL17970.1"/>
    <property type="molecule type" value="Genomic_DNA"/>
</dbReference>